<evidence type="ECO:0008006" key="3">
    <source>
        <dbReference type="Google" id="ProtNLM"/>
    </source>
</evidence>
<gene>
    <name evidence="1" type="ORF">Hamer_G020817</name>
</gene>
<proteinExistence type="predicted"/>
<sequence length="37" mass="4301">MIWGRLRCRSILWGVDFVGCRLSRVDFWGVDSVRCVG</sequence>
<dbReference type="AlphaFoldDB" id="A0A8J5JTJ4"/>
<name>A0A8J5JTJ4_HOMAM</name>
<protein>
    <recommendedName>
        <fullName evidence="3">Pentapeptide repeat-containing protein</fullName>
    </recommendedName>
</protein>
<evidence type="ECO:0000313" key="2">
    <source>
        <dbReference type="Proteomes" id="UP000747542"/>
    </source>
</evidence>
<keyword evidence="2" id="KW-1185">Reference proteome</keyword>
<accession>A0A8J5JTJ4</accession>
<evidence type="ECO:0000313" key="1">
    <source>
        <dbReference type="EMBL" id="KAG7163902.1"/>
    </source>
</evidence>
<reference evidence="1" key="1">
    <citation type="journal article" date="2021" name="Sci. Adv.">
        <title>The American lobster genome reveals insights on longevity, neural, and immune adaptations.</title>
        <authorList>
            <person name="Polinski J.M."/>
            <person name="Zimin A.V."/>
            <person name="Clark K.F."/>
            <person name="Kohn A.B."/>
            <person name="Sadowski N."/>
            <person name="Timp W."/>
            <person name="Ptitsyn A."/>
            <person name="Khanna P."/>
            <person name="Romanova D.Y."/>
            <person name="Williams P."/>
            <person name="Greenwood S.J."/>
            <person name="Moroz L.L."/>
            <person name="Walt D.R."/>
            <person name="Bodnar A.G."/>
        </authorList>
    </citation>
    <scope>NUCLEOTIDE SEQUENCE</scope>
    <source>
        <strain evidence="1">GMGI-L3</strain>
    </source>
</reference>
<comment type="caution">
    <text evidence="1">The sequence shown here is derived from an EMBL/GenBank/DDBJ whole genome shotgun (WGS) entry which is preliminary data.</text>
</comment>
<dbReference type="Proteomes" id="UP000747542">
    <property type="component" value="Unassembled WGS sequence"/>
</dbReference>
<organism evidence="1 2">
    <name type="scientific">Homarus americanus</name>
    <name type="common">American lobster</name>
    <dbReference type="NCBI Taxonomy" id="6706"/>
    <lineage>
        <taxon>Eukaryota</taxon>
        <taxon>Metazoa</taxon>
        <taxon>Ecdysozoa</taxon>
        <taxon>Arthropoda</taxon>
        <taxon>Crustacea</taxon>
        <taxon>Multicrustacea</taxon>
        <taxon>Malacostraca</taxon>
        <taxon>Eumalacostraca</taxon>
        <taxon>Eucarida</taxon>
        <taxon>Decapoda</taxon>
        <taxon>Pleocyemata</taxon>
        <taxon>Astacidea</taxon>
        <taxon>Nephropoidea</taxon>
        <taxon>Nephropidae</taxon>
        <taxon>Homarus</taxon>
    </lineage>
</organism>
<dbReference type="EMBL" id="JAHLQT010026066">
    <property type="protein sequence ID" value="KAG7163902.1"/>
    <property type="molecule type" value="Genomic_DNA"/>
</dbReference>